<dbReference type="Pfam" id="PF24034">
    <property type="entry name" value="DUF7343"/>
    <property type="match status" value="1"/>
</dbReference>
<dbReference type="InterPro" id="IPR036390">
    <property type="entry name" value="WH_DNA-bd_sf"/>
</dbReference>
<dbReference type="STRING" id="1184251.TCELL_1047"/>
<organism evidence="2 3">
    <name type="scientific">Thermogladius calderae (strain DSM 22663 / VKM B-2946 / 1633)</name>
    <dbReference type="NCBI Taxonomy" id="1184251"/>
    <lineage>
        <taxon>Archaea</taxon>
        <taxon>Thermoproteota</taxon>
        <taxon>Thermoprotei</taxon>
        <taxon>Desulfurococcales</taxon>
        <taxon>Desulfurococcaceae</taxon>
        <taxon>Thermogladius</taxon>
    </lineage>
</organism>
<evidence type="ECO:0000313" key="3">
    <source>
        <dbReference type="Proteomes" id="UP000005270"/>
    </source>
</evidence>
<dbReference type="SUPFAM" id="SSF53850">
    <property type="entry name" value="Periplasmic binding protein-like II"/>
    <property type="match status" value="1"/>
</dbReference>
<dbReference type="GeneID" id="13013366"/>
<dbReference type="OrthoDB" id="19168at2157"/>
<dbReference type="InParanoid" id="I3TFD2"/>
<dbReference type="KEGG" id="thg:TCELL_1047"/>
<proteinExistence type="predicted"/>
<name>I3TFD2_THEC1</name>
<dbReference type="RefSeq" id="WP_014737720.1">
    <property type="nucleotide sequence ID" value="NC_017954.1"/>
</dbReference>
<dbReference type="EMBL" id="CP003531">
    <property type="protein sequence ID" value="AFK51470.1"/>
    <property type="molecule type" value="Genomic_DNA"/>
</dbReference>
<evidence type="ECO:0000313" key="2">
    <source>
        <dbReference type="EMBL" id="AFK51470.1"/>
    </source>
</evidence>
<dbReference type="Gene3D" id="1.10.10.10">
    <property type="entry name" value="Winged helix-like DNA-binding domain superfamily/Winged helix DNA-binding domain"/>
    <property type="match status" value="1"/>
</dbReference>
<dbReference type="HOGENOM" id="CLU_053800_0_0_2"/>
<protein>
    <submittedName>
        <fullName evidence="2">Transcriptional regulator MarR family</fullName>
    </submittedName>
</protein>
<keyword evidence="3" id="KW-1185">Reference proteome</keyword>
<gene>
    <name evidence="2" type="ordered locus">TCELL_1047</name>
</gene>
<dbReference type="InterPro" id="IPR036388">
    <property type="entry name" value="WH-like_DNA-bd_sf"/>
</dbReference>
<dbReference type="Proteomes" id="UP000005270">
    <property type="component" value="Chromosome"/>
</dbReference>
<dbReference type="AlphaFoldDB" id="I3TFD2"/>
<dbReference type="eggNOG" id="arCOG01804">
    <property type="taxonomic scope" value="Archaea"/>
</dbReference>
<sequence length="336" mass="36486">MPGSLRERVWELLSGYQGSRVPQSFIHRALGASKSRVSEILAELERQGLIAREVVGRSKVVYVYPGFSERAREPGGRVLRLGIVYSSEYLFLGGFVKRLESRGVRVEVVVFRDGLRATRALAEGAVDMALSPLPGQLYLYPAYRTFRVVPAGVRGGFRVMASGRPGPVYSSMISTMDYARGVAVSRGLLEAEGTAYFDDPSQVSSSPPRRGFVVAWHPVYLELAGRGFKPVLGPDDLGVEFCCTLGVSNSLGERLAAAAARAYREAVEEYGRQPDKWLEYYSALTGIELGVLKNAAGEYRPVELDEKAVAGVARAVTPSIPAPAAHEGALVDERQA</sequence>
<feature type="domain" description="DUF7343" evidence="1">
    <location>
        <begin position="6"/>
        <end position="62"/>
    </location>
</feature>
<dbReference type="SUPFAM" id="SSF46785">
    <property type="entry name" value="Winged helix' DNA-binding domain"/>
    <property type="match status" value="1"/>
</dbReference>
<evidence type="ECO:0000259" key="1">
    <source>
        <dbReference type="Pfam" id="PF24034"/>
    </source>
</evidence>
<dbReference type="InterPro" id="IPR055767">
    <property type="entry name" value="DUF7343"/>
</dbReference>
<accession>I3TFD2</accession>
<reference evidence="2 3" key="1">
    <citation type="journal article" date="2012" name="J. Bacteriol.">
        <title>Complete genome sequence of the hyperthermophilic cellulolytic Crenarchaeon 'Thermogladius cellulolyticus' 1633.</title>
        <authorList>
            <person name="Mardanov A.V."/>
            <person name="Kochetkova T.V."/>
            <person name="Beletsky A.V."/>
            <person name="Bonch-Osmolovskaya E.A."/>
            <person name="Ravin N.V."/>
            <person name="Skryabin K.G."/>
        </authorList>
    </citation>
    <scope>NUCLEOTIDE SEQUENCE [LARGE SCALE GENOMIC DNA]</scope>
    <source>
        <strain evidence="3">DSM 22663 / VKM B-2946 / 1633</strain>
    </source>
</reference>